<keyword evidence="7" id="KW-0808">Transferase</keyword>
<evidence type="ECO:0000256" key="3">
    <source>
        <dbReference type="ARBA" id="ARBA00023212"/>
    </source>
</evidence>
<evidence type="ECO:0000259" key="6">
    <source>
        <dbReference type="PROSITE" id="PS51336"/>
    </source>
</evidence>
<evidence type="ECO:0000256" key="1">
    <source>
        <dbReference type="ARBA" id="ARBA00004430"/>
    </source>
</evidence>
<dbReference type="InterPro" id="IPR036850">
    <property type="entry name" value="NDK-like_dom_sf"/>
</dbReference>
<keyword evidence="3" id="KW-0206">Cytoskeleton</keyword>
<dbReference type="InterPro" id="IPR034907">
    <property type="entry name" value="NDK-like_dom"/>
</dbReference>
<accession>A0A8D8SNR0</accession>
<dbReference type="GO" id="GO:0005879">
    <property type="term" value="C:axonemal microtubule"/>
    <property type="evidence" value="ECO:0007669"/>
    <property type="project" value="TreeGrafter"/>
</dbReference>
<evidence type="ECO:0000256" key="2">
    <source>
        <dbReference type="ARBA" id="ARBA00022490"/>
    </source>
</evidence>
<protein>
    <submittedName>
        <fullName evidence="7">Nucleoside diphosphate kinase 7</fullName>
    </submittedName>
</protein>
<dbReference type="PANTHER" id="PTHR43109">
    <property type="entry name" value="NUCLEOSIDE DIPHOSPHATE KINASE 7"/>
    <property type="match status" value="1"/>
</dbReference>
<dbReference type="PROSITE" id="PS51374">
    <property type="entry name" value="NDPK_LIKE"/>
    <property type="match status" value="2"/>
</dbReference>
<evidence type="ECO:0000313" key="7">
    <source>
        <dbReference type="EMBL" id="CAG6671926.1"/>
    </source>
</evidence>
<dbReference type="PANTHER" id="PTHR43109:SF2">
    <property type="entry name" value="NUCLEOSIDE DIPHOSPHATE KINASE 7"/>
    <property type="match status" value="1"/>
</dbReference>
<proteinExistence type="inferred from homology"/>
<organism evidence="7">
    <name type="scientific">Cacopsylla melanoneura</name>
    <dbReference type="NCBI Taxonomy" id="428564"/>
    <lineage>
        <taxon>Eukaryota</taxon>
        <taxon>Metazoa</taxon>
        <taxon>Ecdysozoa</taxon>
        <taxon>Arthropoda</taxon>
        <taxon>Hexapoda</taxon>
        <taxon>Insecta</taxon>
        <taxon>Pterygota</taxon>
        <taxon>Neoptera</taxon>
        <taxon>Paraneoptera</taxon>
        <taxon>Hemiptera</taxon>
        <taxon>Sternorrhyncha</taxon>
        <taxon>Psylloidea</taxon>
        <taxon>Psyllidae</taxon>
        <taxon>Psyllinae</taxon>
        <taxon>Cacopsylla</taxon>
    </lineage>
</organism>
<dbReference type="InterPro" id="IPR006602">
    <property type="entry name" value="DM10_dom"/>
</dbReference>
<comment type="subcellular location">
    <subcellularLocation>
        <location evidence="1">Cytoplasm</location>
        <location evidence="1">Cytoskeleton</location>
        <location evidence="1">Cilium axoneme</location>
    </subcellularLocation>
</comment>
<dbReference type="SMART" id="SM00676">
    <property type="entry name" value="DM10"/>
    <property type="match status" value="1"/>
</dbReference>
<dbReference type="Gene3D" id="3.30.70.141">
    <property type="entry name" value="Nucleoside diphosphate kinase-like domain"/>
    <property type="match status" value="2"/>
</dbReference>
<dbReference type="EMBL" id="HBUF01227168">
    <property type="protein sequence ID" value="CAG6671925.1"/>
    <property type="molecule type" value="Transcribed_RNA"/>
</dbReference>
<evidence type="ECO:0000256" key="5">
    <source>
        <dbReference type="PROSITE-ProRule" id="PRU00706"/>
    </source>
</evidence>
<evidence type="ECO:0000256" key="4">
    <source>
        <dbReference type="ARBA" id="ARBA00023273"/>
    </source>
</evidence>
<dbReference type="GO" id="GO:0005813">
    <property type="term" value="C:centrosome"/>
    <property type="evidence" value="ECO:0007669"/>
    <property type="project" value="TreeGrafter"/>
</dbReference>
<name>A0A8D8SNR0_9HEMI</name>
<dbReference type="GO" id="GO:0016301">
    <property type="term" value="F:kinase activity"/>
    <property type="evidence" value="ECO:0007669"/>
    <property type="project" value="UniProtKB-KW"/>
</dbReference>
<comment type="similarity">
    <text evidence="5">Belongs to the NDK family.</text>
</comment>
<dbReference type="EMBL" id="HBUF01227170">
    <property type="protein sequence ID" value="CAG6671927.1"/>
    <property type="molecule type" value="Transcribed_RNA"/>
</dbReference>
<dbReference type="CDD" id="cd04412">
    <property type="entry name" value="NDPk7B"/>
    <property type="match status" value="1"/>
</dbReference>
<reference evidence="7" key="1">
    <citation type="submission" date="2021-05" db="EMBL/GenBank/DDBJ databases">
        <authorList>
            <person name="Alioto T."/>
            <person name="Alioto T."/>
            <person name="Gomez Garrido J."/>
        </authorList>
    </citation>
    <scope>NUCLEOTIDE SEQUENCE</scope>
</reference>
<dbReference type="Pfam" id="PF00334">
    <property type="entry name" value="NDK"/>
    <property type="match status" value="2"/>
</dbReference>
<dbReference type="SUPFAM" id="SSF54919">
    <property type="entry name" value="Nucleoside diphosphate kinase, NDK"/>
    <property type="match status" value="2"/>
</dbReference>
<dbReference type="EMBL" id="HBUF01227171">
    <property type="protein sequence ID" value="CAG6671928.1"/>
    <property type="molecule type" value="Transcribed_RNA"/>
</dbReference>
<dbReference type="SMART" id="SM00562">
    <property type="entry name" value="NDK"/>
    <property type="match status" value="1"/>
</dbReference>
<comment type="caution">
    <text evidence="5">Lacks conserved residue(s) required for the propagation of feature annotation.</text>
</comment>
<keyword evidence="7" id="KW-0418">Kinase</keyword>
<sequence>MILELCSSSCSSRTLDHLVQHQDLPHIQIMSTSRSQCSFLVEWFDTESSTTRTFVLNFWTNDQNVEMIDVKKNKIFLRKTSCDGVLLKDLFVGNSVKVFSRILKIVNYADAYTKNYLESTNYQCSVALFRPHANDKKSELLQDLINHGFEFINLVMVEFNEDIKKAMSQSESTARIPISSMLNGPVVVFQVRSINAVQKLQDVIGPEDREEALSNYPHSVRSRYPQWNATNLYVANEDTYQQLSHIFFPTSDPKVTLRPHCLLNNTTLCIIKPHALKQGNMANILRVIEENRFEISGMRMLLMDHSSVVRLLEIYQGVVSEYPGYVTQLLSGKCLALEINGPLGTQDTPQQFRELAGPANVEVAKELRPHTIRAKYGRNPVENAVHVTDLPEDAYFEVEFVFRTI</sequence>
<keyword evidence="2" id="KW-0963">Cytoplasm</keyword>
<feature type="domain" description="DM10" evidence="6">
    <location>
        <begin position="33"/>
        <end position="121"/>
    </location>
</feature>
<dbReference type="PROSITE" id="PS51336">
    <property type="entry name" value="DM10"/>
    <property type="match status" value="1"/>
</dbReference>
<dbReference type="InterPro" id="IPR037993">
    <property type="entry name" value="NDPk7B"/>
</dbReference>
<keyword evidence="4" id="KW-0966">Cell projection</keyword>
<dbReference type="Gene3D" id="2.30.29.170">
    <property type="match status" value="1"/>
</dbReference>
<dbReference type="AlphaFoldDB" id="A0A8D8SNR0"/>
<dbReference type="EMBL" id="HBUF01227169">
    <property type="protein sequence ID" value="CAG6671926.1"/>
    <property type="molecule type" value="Transcribed_RNA"/>
</dbReference>